<feature type="domain" description="Peptidase M28" evidence="1">
    <location>
        <begin position="69"/>
        <end position="117"/>
    </location>
</feature>
<dbReference type="EMBL" id="RSCJ01000010">
    <property type="protein sequence ID" value="RUR80877.1"/>
    <property type="molecule type" value="Genomic_DNA"/>
</dbReference>
<dbReference type="Gene3D" id="3.40.630.10">
    <property type="entry name" value="Zn peptidases"/>
    <property type="match status" value="1"/>
</dbReference>
<comment type="caution">
    <text evidence="2">The sequence shown here is derived from an EMBL/GenBank/DDBJ whole genome shotgun (WGS) entry which is preliminary data.</text>
</comment>
<dbReference type="RefSeq" id="WP_016878534.1">
    <property type="nucleotide sequence ID" value="NZ_AJLN01000068.1"/>
</dbReference>
<keyword evidence="3" id="KW-1185">Reference proteome</keyword>
<organism evidence="2 3">
    <name type="scientific">Chlorogloeopsis fritschii PCC 6912</name>
    <dbReference type="NCBI Taxonomy" id="211165"/>
    <lineage>
        <taxon>Bacteria</taxon>
        <taxon>Bacillati</taxon>
        <taxon>Cyanobacteriota</taxon>
        <taxon>Cyanophyceae</taxon>
        <taxon>Nostocales</taxon>
        <taxon>Chlorogloeopsidaceae</taxon>
        <taxon>Chlorogloeopsis</taxon>
    </lineage>
</organism>
<evidence type="ECO:0000313" key="2">
    <source>
        <dbReference type="EMBL" id="RUR80877.1"/>
    </source>
</evidence>
<dbReference type="AlphaFoldDB" id="A0A433NFE7"/>
<proteinExistence type="predicted"/>
<dbReference type="SUPFAM" id="SSF53187">
    <property type="entry name" value="Zn-dependent exopeptidases"/>
    <property type="match status" value="1"/>
</dbReference>
<accession>A0A433NFE7</accession>
<evidence type="ECO:0000313" key="3">
    <source>
        <dbReference type="Proteomes" id="UP000268857"/>
    </source>
</evidence>
<evidence type="ECO:0000259" key="1">
    <source>
        <dbReference type="Pfam" id="PF04389"/>
    </source>
</evidence>
<dbReference type="OrthoDB" id="9762302at2"/>
<reference evidence="2 3" key="1">
    <citation type="journal article" date="2019" name="Genome Biol. Evol.">
        <title>Day and night: Metabolic profiles and evolutionary relationships of six axenic non-marine cyanobacteria.</title>
        <authorList>
            <person name="Will S.E."/>
            <person name="Henke P."/>
            <person name="Boedeker C."/>
            <person name="Huang S."/>
            <person name="Brinkmann H."/>
            <person name="Rohde M."/>
            <person name="Jarek M."/>
            <person name="Friedl T."/>
            <person name="Seufert S."/>
            <person name="Schumacher M."/>
            <person name="Overmann J."/>
            <person name="Neumann-Schaal M."/>
            <person name="Petersen J."/>
        </authorList>
    </citation>
    <scope>NUCLEOTIDE SEQUENCE [LARGE SCALE GENOMIC DNA]</scope>
    <source>
        <strain evidence="2 3">PCC 6912</strain>
    </source>
</reference>
<sequence length="130" mass="14766">MTRIEQKQKRKLLIFNQAASVRLYPSVGNFIGFVGNVGSAPLLIQAIASFRHHTQFPSEGVALPAQMPGVGWSDQWAFWQQGYQGIMVTDTAPFRYPYYHKYEDTPDKIDYERLARVVFGLERVIAELAG</sequence>
<dbReference type="Proteomes" id="UP000268857">
    <property type="component" value="Unassembled WGS sequence"/>
</dbReference>
<dbReference type="InterPro" id="IPR007484">
    <property type="entry name" value="Peptidase_M28"/>
</dbReference>
<name>A0A433NFE7_CHLFR</name>
<gene>
    <name evidence="2" type="ORF">PCC6912_28990</name>
</gene>
<dbReference type="STRING" id="211165.GCA_000317285_02468"/>
<dbReference type="Pfam" id="PF04389">
    <property type="entry name" value="Peptidase_M28"/>
    <property type="match status" value="1"/>
</dbReference>
<protein>
    <recommendedName>
        <fullName evidence="1">Peptidase M28 domain-containing protein</fullName>
    </recommendedName>
</protein>